<keyword evidence="5" id="KW-1185">Reference proteome</keyword>
<evidence type="ECO:0000313" key="4">
    <source>
        <dbReference type="EMBL" id="KAH9511289.1"/>
    </source>
</evidence>
<feature type="compositionally biased region" description="Basic residues" evidence="1">
    <location>
        <begin position="983"/>
        <end position="993"/>
    </location>
</feature>
<comment type="caution">
    <text evidence="4">The sequence shown here is derived from an EMBL/GenBank/DDBJ whole genome shotgun (WGS) entry which is preliminary data.</text>
</comment>
<sequence>MFSNKLFQILFIVLITICGQSFGQQHSVPPGMTLIRNKHAYMADKGQMSSFIQDCIYKPHSLNTRPSSQSMETLIDYIERLEDWLSNTTDTILSKFKNPEDVARLILQRFHLDDIDFNELEFTSVVQKRLEIDTKILGLSTLVETDYYFPDSIYSEQELCTMLNMFSHFFLNTTDQMMNNRYRRGVYVFDQPYDNSNSRAGTVGNFANAQYPIKEKGVVTFRQNSLEAIAPSKVLIGIVSGLTKNPLTDGVKIAHGFKEQVSFKDPFLATTLANMPGTAVFYESTNNDRFNEKLIYGVTGEWIDEPCCNHYAIKDSISSIIKLRFSNRGSLAQIRGALDGYIIGKHLRKFDSTNTRLSNILRSYYSVPHSRSGKNQDLGVSYCDRSVEKPPQSDLNNEIDTYARIYRFLQDMEGMNPRTNSFSSILDRASQTQTDICRTRPTTLDQNAPCETPSDLIFVLDPKQENLNKTAQIVDDIISKVNKIGRYAGTISVFVNSNSNKNMVQMPNGPGGWPLAALIFNSTNIGSVSCAFQQDNLMFSAQSNFGKFFKELNQTISNYRYWNGKRKSLNDMASINVIIVDYDTLKMPTDSKDLDDYNWYKESLKEDNQDVRYLIISNDQKNFVDILPDKSKDIVGTTQTQVGTNFEKKICENPAQIIYEKCYEKPSQNSVMTRHVSPGFKQQWAMYPEYFLKSYGIEFKVRAVDGSIKYCFDREFPPRERAEYCKEIAAGSEETIEWSNPCEDHSVRSCSPFYFTIWGKERTSSMPCKEIACQSLDQIKFQITHTGISCSSSMKLVSMFFLQIACLIFVYQRFTYAQFLAFKFPDSVDVQIQCTVEVCRHGCIDTCNDGISSNPQQQQPRQKQDHHRNDFHKENNRFQIENVTSHRFVMDNKDDLLESADTNKEPVSTNVHLPADIINDNKNVQPVHLIDDDDENGKRNYLDIIADYLHNVDANKDKIIHNDYQVETIMESTPNPIISSHNNHQHQQPRHPTPKPMIDIPKKKIIRPPAPQKPYPIPMRNMNLGEPVAQVMTIPLSPIYSMPMPLTMGPLTPPIHQQHPSKSNGFGSLLLNPFNSLKLFGNGNNNNGGGGGGGNKKYIPQILSNYFQQKRQQPSLPSTSMMMNIPNDNFELLLNSAIPSSPPSHSSNGGRLYRSRRYINDNQGEIGLKKGFQVVTTLDLSFAPNISQDMMPVFEGKPEAVVYGLCFSSTYFIYALATAISFLFSAIFVSIFIVCKLERIKVAKKNIGC</sequence>
<name>A0A922HVM4_DERFA</name>
<evidence type="ECO:0000313" key="5">
    <source>
        <dbReference type="Proteomes" id="UP000790347"/>
    </source>
</evidence>
<dbReference type="Proteomes" id="UP000790347">
    <property type="component" value="Unassembled WGS sequence"/>
</dbReference>
<proteinExistence type="predicted"/>
<reference evidence="4" key="2">
    <citation type="journal article" date="2022" name="Res Sq">
        <title>Comparative Genomics Reveals Insights into the Divergent Evolution of Astigmatic Mites and Household Pest Adaptations.</title>
        <authorList>
            <person name="Xiong Q."/>
            <person name="Wan A.T.-Y."/>
            <person name="Liu X.-Y."/>
            <person name="Fung C.S.-H."/>
            <person name="Xiao X."/>
            <person name="Malainual N."/>
            <person name="Hou J."/>
            <person name="Wang L."/>
            <person name="Wang M."/>
            <person name="Yang K."/>
            <person name="Cui Y."/>
            <person name="Leung E."/>
            <person name="Nong W."/>
            <person name="Shin S.-K."/>
            <person name="Au S."/>
            <person name="Jeong K.Y."/>
            <person name="Chew F.T."/>
            <person name="Hui J."/>
            <person name="Leung T.F."/>
            <person name="Tungtrongchitr A."/>
            <person name="Zhong N."/>
            <person name="Liu Z."/>
            <person name="Tsui S."/>
        </authorList>
    </citation>
    <scope>NUCLEOTIDE SEQUENCE</scope>
    <source>
        <strain evidence="4">Derf</strain>
        <tissue evidence="4">Whole organism</tissue>
    </source>
</reference>
<keyword evidence="2" id="KW-0472">Membrane</keyword>
<organism evidence="4 5">
    <name type="scientific">Dermatophagoides farinae</name>
    <name type="common">American house dust mite</name>
    <dbReference type="NCBI Taxonomy" id="6954"/>
    <lineage>
        <taxon>Eukaryota</taxon>
        <taxon>Metazoa</taxon>
        <taxon>Ecdysozoa</taxon>
        <taxon>Arthropoda</taxon>
        <taxon>Chelicerata</taxon>
        <taxon>Arachnida</taxon>
        <taxon>Acari</taxon>
        <taxon>Acariformes</taxon>
        <taxon>Sarcoptiformes</taxon>
        <taxon>Astigmata</taxon>
        <taxon>Psoroptidia</taxon>
        <taxon>Analgoidea</taxon>
        <taxon>Pyroglyphidae</taxon>
        <taxon>Dermatophagoidinae</taxon>
        <taxon>Dermatophagoides</taxon>
    </lineage>
</organism>
<feature type="transmembrane region" description="Helical" evidence="2">
    <location>
        <begin position="1211"/>
        <end position="1235"/>
    </location>
</feature>
<gene>
    <name evidence="4" type="ORF">DERF_009757</name>
</gene>
<accession>A0A922HVM4</accession>
<reference evidence="4" key="1">
    <citation type="submission" date="2013-05" db="EMBL/GenBank/DDBJ databases">
        <authorList>
            <person name="Yim A.K.Y."/>
            <person name="Chan T.F."/>
            <person name="Ji K.M."/>
            <person name="Liu X.Y."/>
            <person name="Zhou J.W."/>
            <person name="Li R.Q."/>
            <person name="Yang K.Y."/>
            <person name="Li J."/>
            <person name="Li M."/>
            <person name="Law P.T.W."/>
            <person name="Wu Y.L."/>
            <person name="Cai Z.L."/>
            <person name="Qin H."/>
            <person name="Bao Y."/>
            <person name="Leung R.K.K."/>
            <person name="Ng P.K.S."/>
            <person name="Zou J."/>
            <person name="Zhong X.J."/>
            <person name="Ran P.X."/>
            <person name="Zhong N.S."/>
            <person name="Liu Z.G."/>
            <person name="Tsui S.K.W."/>
        </authorList>
    </citation>
    <scope>NUCLEOTIDE SEQUENCE</scope>
    <source>
        <strain evidence="4">Derf</strain>
        <tissue evidence="4">Whole organism</tissue>
    </source>
</reference>
<keyword evidence="3" id="KW-0732">Signal</keyword>
<evidence type="ECO:0000256" key="2">
    <source>
        <dbReference type="SAM" id="Phobius"/>
    </source>
</evidence>
<dbReference type="AlphaFoldDB" id="A0A922HVM4"/>
<evidence type="ECO:0000256" key="1">
    <source>
        <dbReference type="SAM" id="MobiDB-lite"/>
    </source>
</evidence>
<keyword evidence="2" id="KW-1133">Transmembrane helix</keyword>
<feature type="signal peptide" evidence="3">
    <location>
        <begin position="1"/>
        <end position="23"/>
    </location>
</feature>
<feature type="chain" id="PRO_5036696779" evidence="3">
    <location>
        <begin position="24"/>
        <end position="1249"/>
    </location>
</feature>
<feature type="region of interest" description="Disordered" evidence="1">
    <location>
        <begin position="981"/>
        <end position="1000"/>
    </location>
</feature>
<keyword evidence="2" id="KW-0812">Transmembrane</keyword>
<protein>
    <submittedName>
        <fullName evidence="4">Uncharacterized protein</fullName>
    </submittedName>
</protein>
<dbReference type="EMBL" id="ASGP02000004">
    <property type="protein sequence ID" value="KAH9511289.1"/>
    <property type="molecule type" value="Genomic_DNA"/>
</dbReference>
<evidence type="ECO:0000256" key="3">
    <source>
        <dbReference type="SAM" id="SignalP"/>
    </source>
</evidence>